<keyword evidence="5 7" id="KW-1133">Transmembrane helix</keyword>
<dbReference type="CDD" id="cd06261">
    <property type="entry name" value="TM_PBP2"/>
    <property type="match status" value="1"/>
</dbReference>
<dbReference type="PANTHER" id="PTHR32243">
    <property type="entry name" value="MALTOSE TRANSPORT SYSTEM PERMEASE-RELATED"/>
    <property type="match status" value="1"/>
</dbReference>
<proteinExistence type="inferred from homology"/>
<keyword evidence="6 7" id="KW-0472">Membrane</keyword>
<dbReference type="SUPFAM" id="SSF161098">
    <property type="entry name" value="MetI-like"/>
    <property type="match status" value="1"/>
</dbReference>
<sequence length="269" mass="30548">MGARLLVLGYLIVLYFPIYWMVTMAFKRRVDITIIPPRFIFKPILRNFEWLFVHQDIWGPITRGFMVSVASVAIAIVLGTMAAYALARFRWWRQNDLEYWIVSTRMLPPVAVIIPYYYLWMKFRMLDTLTGLGITYLTINLPLVIWLLIGFFRSIPREMDDAARVDGCSPLQAFWYIALPMARGAVGAAAILAFIFTWNDFFFAFILTTVNFTLPVALSSFMTVGLEVKYGEMAAAGLLAAIPSLVLAILARKWIVTGFRGMAGIAATR</sequence>
<evidence type="ECO:0000256" key="6">
    <source>
        <dbReference type="ARBA" id="ARBA00023136"/>
    </source>
</evidence>
<feature type="transmembrane region" description="Helical" evidence="7">
    <location>
        <begin position="201"/>
        <end position="221"/>
    </location>
</feature>
<feature type="transmembrane region" description="Helical" evidence="7">
    <location>
        <begin position="233"/>
        <end position="251"/>
    </location>
</feature>
<evidence type="ECO:0000256" key="4">
    <source>
        <dbReference type="ARBA" id="ARBA00022692"/>
    </source>
</evidence>
<evidence type="ECO:0000259" key="8">
    <source>
        <dbReference type="PROSITE" id="PS50928"/>
    </source>
</evidence>
<reference evidence="10" key="2">
    <citation type="journal article" date="2016" name="Int. J. Syst. Evol. Microbiol.">
        <title>Complete genome sequence and cell structure of Limnochorda pilosa, a Gram-negative spore-former within the phylum Firmicutes.</title>
        <authorList>
            <person name="Watanabe M."/>
            <person name="Kojima H."/>
            <person name="Fukui M."/>
        </authorList>
    </citation>
    <scope>NUCLEOTIDE SEQUENCE [LARGE SCALE GENOMIC DNA]</scope>
    <source>
        <strain evidence="10">HC45</strain>
    </source>
</reference>
<evidence type="ECO:0000256" key="5">
    <source>
        <dbReference type="ARBA" id="ARBA00022989"/>
    </source>
</evidence>
<dbReference type="Gene3D" id="1.10.3720.10">
    <property type="entry name" value="MetI-like"/>
    <property type="match status" value="1"/>
</dbReference>
<feature type="transmembrane region" description="Helical" evidence="7">
    <location>
        <begin position="6"/>
        <end position="26"/>
    </location>
</feature>
<evidence type="ECO:0000256" key="7">
    <source>
        <dbReference type="RuleBase" id="RU363032"/>
    </source>
</evidence>
<gene>
    <name evidence="9" type="ORF">LIP_2197</name>
</gene>
<dbReference type="PROSITE" id="PS50928">
    <property type="entry name" value="ABC_TM1"/>
    <property type="match status" value="1"/>
</dbReference>
<comment type="subcellular location">
    <subcellularLocation>
        <location evidence="1 7">Cell membrane</location>
        <topology evidence="1 7">Multi-pass membrane protein</topology>
    </subcellularLocation>
</comment>
<protein>
    <submittedName>
        <fullName evidence="9">ABC transporter permease</fullName>
    </submittedName>
</protein>
<dbReference type="InterPro" id="IPR000515">
    <property type="entry name" value="MetI-like"/>
</dbReference>
<feature type="transmembrane region" description="Helical" evidence="7">
    <location>
        <begin position="173"/>
        <end position="194"/>
    </location>
</feature>
<keyword evidence="3" id="KW-1003">Cell membrane</keyword>
<evidence type="ECO:0000256" key="2">
    <source>
        <dbReference type="ARBA" id="ARBA00022448"/>
    </source>
</evidence>
<dbReference type="STRING" id="1555112.LIP_2197"/>
<evidence type="ECO:0000313" key="10">
    <source>
        <dbReference type="Proteomes" id="UP000065807"/>
    </source>
</evidence>
<dbReference type="GO" id="GO:0055085">
    <property type="term" value="P:transmembrane transport"/>
    <property type="evidence" value="ECO:0007669"/>
    <property type="project" value="InterPro"/>
</dbReference>
<evidence type="ECO:0000256" key="1">
    <source>
        <dbReference type="ARBA" id="ARBA00004651"/>
    </source>
</evidence>
<dbReference type="KEGG" id="lpil:LIP_2197"/>
<dbReference type="Proteomes" id="UP000065807">
    <property type="component" value="Chromosome"/>
</dbReference>
<dbReference type="Pfam" id="PF00528">
    <property type="entry name" value="BPD_transp_1"/>
    <property type="match status" value="1"/>
</dbReference>
<accession>A0A0K2SLP2</accession>
<feature type="transmembrane region" description="Helical" evidence="7">
    <location>
        <begin position="99"/>
        <end position="119"/>
    </location>
</feature>
<dbReference type="GO" id="GO:0005886">
    <property type="term" value="C:plasma membrane"/>
    <property type="evidence" value="ECO:0007669"/>
    <property type="project" value="UniProtKB-SubCell"/>
</dbReference>
<dbReference type="InterPro" id="IPR035906">
    <property type="entry name" value="MetI-like_sf"/>
</dbReference>
<dbReference type="PANTHER" id="PTHR32243:SF18">
    <property type="entry name" value="INNER MEMBRANE ABC TRANSPORTER PERMEASE PROTEIN YCJP"/>
    <property type="match status" value="1"/>
</dbReference>
<name>A0A0K2SLP2_LIMPI</name>
<dbReference type="InterPro" id="IPR050901">
    <property type="entry name" value="BP-dep_ABC_trans_perm"/>
</dbReference>
<keyword evidence="2 7" id="KW-0813">Transport</keyword>
<feature type="domain" description="ABC transmembrane type-1" evidence="8">
    <location>
        <begin position="61"/>
        <end position="251"/>
    </location>
</feature>
<keyword evidence="4 7" id="KW-0812">Transmembrane</keyword>
<feature type="transmembrane region" description="Helical" evidence="7">
    <location>
        <begin position="131"/>
        <end position="153"/>
    </location>
</feature>
<dbReference type="AlphaFoldDB" id="A0A0K2SLP2"/>
<reference evidence="10" key="1">
    <citation type="submission" date="2015-07" db="EMBL/GenBank/DDBJ databases">
        <title>Complete genome sequence and phylogenetic analysis of Limnochorda pilosa.</title>
        <authorList>
            <person name="Watanabe M."/>
            <person name="Kojima H."/>
            <person name="Fukui M."/>
        </authorList>
    </citation>
    <scope>NUCLEOTIDE SEQUENCE [LARGE SCALE GENOMIC DNA]</scope>
    <source>
        <strain evidence="10">HC45</strain>
    </source>
</reference>
<organism evidence="9 10">
    <name type="scientific">Limnochorda pilosa</name>
    <dbReference type="NCBI Taxonomy" id="1555112"/>
    <lineage>
        <taxon>Bacteria</taxon>
        <taxon>Bacillati</taxon>
        <taxon>Bacillota</taxon>
        <taxon>Limnochordia</taxon>
        <taxon>Limnochordales</taxon>
        <taxon>Limnochordaceae</taxon>
        <taxon>Limnochorda</taxon>
    </lineage>
</organism>
<feature type="transmembrane region" description="Helical" evidence="7">
    <location>
        <begin position="65"/>
        <end position="87"/>
    </location>
</feature>
<evidence type="ECO:0000256" key="3">
    <source>
        <dbReference type="ARBA" id="ARBA00022475"/>
    </source>
</evidence>
<dbReference type="EMBL" id="AP014924">
    <property type="protein sequence ID" value="BAS28038.1"/>
    <property type="molecule type" value="Genomic_DNA"/>
</dbReference>
<keyword evidence="10" id="KW-1185">Reference proteome</keyword>
<comment type="similarity">
    <text evidence="7">Belongs to the binding-protein-dependent transport system permease family.</text>
</comment>
<evidence type="ECO:0000313" key="9">
    <source>
        <dbReference type="EMBL" id="BAS28038.1"/>
    </source>
</evidence>